<accession>A0AAI9EEV2</accession>
<evidence type="ECO:0000313" key="8">
    <source>
        <dbReference type="EMBL" id="CAK4033788.1"/>
    </source>
</evidence>
<name>A0AAI9EEV2_9PEZI</name>
<evidence type="ECO:0000256" key="6">
    <source>
        <dbReference type="SAM" id="Phobius"/>
    </source>
</evidence>
<proteinExistence type="predicted"/>
<dbReference type="EMBL" id="CAVMBE010000094">
    <property type="protein sequence ID" value="CAK4033788.1"/>
    <property type="molecule type" value="Genomic_DNA"/>
</dbReference>
<dbReference type="GO" id="GO:0007189">
    <property type="term" value="P:adenylate cyclase-activating G protein-coupled receptor signaling pathway"/>
    <property type="evidence" value="ECO:0007669"/>
    <property type="project" value="TreeGrafter"/>
</dbReference>
<evidence type="ECO:0000256" key="3">
    <source>
        <dbReference type="ARBA" id="ARBA00022989"/>
    </source>
</evidence>
<reference evidence="8" key="1">
    <citation type="submission" date="2023-11" db="EMBL/GenBank/DDBJ databases">
        <authorList>
            <person name="Alioto T."/>
            <person name="Alioto T."/>
            <person name="Gomez Garrido J."/>
        </authorList>
    </citation>
    <scope>NUCLEOTIDE SEQUENCE</scope>
</reference>
<gene>
    <name evidence="8" type="ORF">LECACI_7A008946</name>
</gene>
<sequence>MPLQLVIAVPTFICSLLSLLASTTFAILYILYPPERHFRQALIVNLLIAGKDWTNSLNNTLSGAIALSRRHDPEALAAGAACTVNAYVGQFSVQAIDFSILIISLSVFATVRQSRISIEPPWWQVLIVCAIPWIPPIITSNIALAYNLYGPVSGNWCWISAKYFGLRYALTHAWRIIVFVATIAIYTYIYIYLMRVYGKLSVGSSTSGGTVSRFTANEDYDMELQAGAEARNIRARSSVTVINSDNDQQPLRHAWSKHDPDAHYGMTPRETIAQVESQPSNIHTPPGHPIGTSGGSDRARRRALRKMLLLNGYPILYIILWIPGIANRIAEGIGTSPIWLKVLQASTQLVGLANAATYAYNEQLLKRIRKGKLFSRLGARENVL</sequence>
<feature type="transmembrane region" description="Helical" evidence="6">
    <location>
        <begin position="6"/>
        <end position="32"/>
    </location>
</feature>
<feature type="transmembrane region" description="Helical" evidence="6">
    <location>
        <begin position="308"/>
        <end position="326"/>
    </location>
</feature>
<evidence type="ECO:0000256" key="4">
    <source>
        <dbReference type="ARBA" id="ARBA00023136"/>
    </source>
</evidence>
<feature type="transmembrane region" description="Helical" evidence="6">
    <location>
        <begin position="173"/>
        <end position="193"/>
    </location>
</feature>
<keyword evidence="4 6" id="KW-0472">Membrane</keyword>
<evidence type="ECO:0000256" key="5">
    <source>
        <dbReference type="SAM" id="MobiDB-lite"/>
    </source>
</evidence>
<dbReference type="GO" id="GO:0004930">
    <property type="term" value="F:G protein-coupled receptor activity"/>
    <property type="evidence" value="ECO:0007669"/>
    <property type="project" value="TreeGrafter"/>
</dbReference>
<dbReference type="Gene3D" id="1.20.1070.10">
    <property type="entry name" value="Rhodopsin 7-helix transmembrane proteins"/>
    <property type="match status" value="1"/>
</dbReference>
<feature type="domain" description="Glucose receptor Git3-like N-terminal" evidence="7">
    <location>
        <begin position="10"/>
        <end position="197"/>
    </location>
</feature>
<protein>
    <recommendedName>
        <fullName evidence="7">Glucose receptor Git3-like N-terminal domain-containing protein</fullName>
    </recommendedName>
</protein>
<feature type="region of interest" description="Disordered" evidence="5">
    <location>
        <begin position="278"/>
        <end position="297"/>
    </location>
</feature>
<dbReference type="InterPro" id="IPR023041">
    <property type="entry name" value="Glucose_rcpt_Git3-like_N"/>
</dbReference>
<keyword evidence="9" id="KW-1185">Reference proteome</keyword>
<feature type="transmembrane region" description="Helical" evidence="6">
    <location>
        <begin position="122"/>
        <end position="146"/>
    </location>
</feature>
<dbReference type="Proteomes" id="UP001296104">
    <property type="component" value="Unassembled WGS sequence"/>
</dbReference>
<dbReference type="GO" id="GO:0005886">
    <property type="term" value="C:plasma membrane"/>
    <property type="evidence" value="ECO:0007669"/>
    <property type="project" value="TreeGrafter"/>
</dbReference>
<organism evidence="8 9">
    <name type="scientific">Lecanosticta acicola</name>
    <dbReference type="NCBI Taxonomy" id="111012"/>
    <lineage>
        <taxon>Eukaryota</taxon>
        <taxon>Fungi</taxon>
        <taxon>Dikarya</taxon>
        <taxon>Ascomycota</taxon>
        <taxon>Pezizomycotina</taxon>
        <taxon>Dothideomycetes</taxon>
        <taxon>Dothideomycetidae</taxon>
        <taxon>Mycosphaerellales</taxon>
        <taxon>Mycosphaerellaceae</taxon>
        <taxon>Lecanosticta</taxon>
    </lineage>
</organism>
<comment type="caution">
    <text evidence="8">The sequence shown here is derived from an EMBL/GenBank/DDBJ whole genome shotgun (WGS) entry which is preliminary data.</text>
</comment>
<dbReference type="PANTHER" id="PTHR23112">
    <property type="entry name" value="G PROTEIN-COUPLED RECEPTOR 157-RELATED"/>
    <property type="match status" value="1"/>
</dbReference>
<comment type="subcellular location">
    <subcellularLocation>
        <location evidence="1">Membrane</location>
        <topology evidence="1">Multi-pass membrane protein</topology>
    </subcellularLocation>
</comment>
<dbReference type="PANTHER" id="PTHR23112:SF0">
    <property type="entry name" value="TRANSMEMBRANE PROTEIN 116"/>
    <property type="match status" value="1"/>
</dbReference>
<dbReference type="AlphaFoldDB" id="A0AAI9EEV2"/>
<dbReference type="Pfam" id="PF11710">
    <property type="entry name" value="Git3"/>
    <property type="match status" value="1"/>
</dbReference>
<evidence type="ECO:0000313" key="9">
    <source>
        <dbReference type="Proteomes" id="UP001296104"/>
    </source>
</evidence>
<evidence type="ECO:0000256" key="1">
    <source>
        <dbReference type="ARBA" id="ARBA00004141"/>
    </source>
</evidence>
<dbReference type="SUPFAM" id="SSF81321">
    <property type="entry name" value="Family A G protein-coupled receptor-like"/>
    <property type="match status" value="1"/>
</dbReference>
<evidence type="ECO:0000256" key="2">
    <source>
        <dbReference type="ARBA" id="ARBA00022692"/>
    </source>
</evidence>
<keyword evidence="3 6" id="KW-1133">Transmembrane helix</keyword>
<evidence type="ECO:0000259" key="7">
    <source>
        <dbReference type="Pfam" id="PF11710"/>
    </source>
</evidence>
<keyword evidence="2 6" id="KW-0812">Transmembrane</keyword>